<name>A0ABS9GUW8_9BACL</name>
<proteinExistence type="predicted"/>
<keyword evidence="2" id="KW-1185">Reference proteome</keyword>
<gene>
    <name evidence="1" type="ORF">L2716_02765</name>
</gene>
<protein>
    <submittedName>
        <fullName evidence="1">Sulfotransferase family protein</fullName>
    </submittedName>
</protein>
<comment type="caution">
    <text evidence="1">The sequence shown here is derived from an EMBL/GenBank/DDBJ whole genome shotgun (WGS) entry which is preliminary data.</text>
</comment>
<dbReference type="EMBL" id="JAKIJS010000001">
    <property type="protein sequence ID" value="MCF6136637.1"/>
    <property type="molecule type" value="Genomic_DNA"/>
</dbReference>
<dbReference type="Pfam" id="PF03567">
    <property type="entry name" value="Sulfotransfer_2"/>
    <property type="match status" value="1"/>
</dbReference>
<sequence>MSESNPNRHIIARKLITPPIPLFAKNFPIIFFWNPKCGCTSLIKWFFFQQGLLQKATDYSPIIHSYRLNVIEKQNNHTQNIIEHLLSGDKDVYKLVRNPYKRAVSSFFHAIMNKNIMDSIAPGVKNGISFKEFLYRLKENGVERGKVNAHMVQQYVNGEELFLNKYIQLENFVTSIRTIEKQYNLSSSPINSLIKSPHHITQKMNESDNRTYPDVKMSIESINQPLPPYENLYDQEAMDLVKTIYKMDFERYGYNQNFIVLK</sequence>
<dbReference type="RefSeq" id="WP_236331566.1">
    <property type="nucleotide sequence ID" value="NZ_JAKIJS010000001.1"/>
</dbReference>
<evidence type="ECO:0000313" key="1">
    <source>
        <dbReference type="EMBL" id="MCF6136637.1"/>
    </source>
</evidence>
<evidence type="ECO:0000313" key="2">
    <source>
        <dbReference type="Proteomes" id="UP001649381"/>
    </source>
</evidence>
<dbReference type="Proteomes" id="UP001649381">
    <property type="component" value="Unassembled WGS sequence"/>
</dbReference>
<accession>A0ABS9GUW8</accession>
<dbReference type="InterPro" id="IPR005331">
    <property type="entry name" value="Sulfotransferase"/>
</dbReference>
<organism evidence="1 2">
    <name type="scientific">Pseudalkalibacillus berkeleyi</name>
    <dbReference type="NCBI Taxonomy" id="1069813"/>
    <lineage>
        <taxon>Bacteria</taxon>
        <taxon>Bacillati</taxon>
        <taxon>Bacillota</taxon>
        <taxon>Bacilli</taxon>
        <taxon>Bacillales</taxon>
        <taxon>Fictibacillaceae</taxon>
        <taxon>Pseudalkalibacillus</taxon>
    </lineage>
</organism>
<reference evidence="1 2" key="1">
    <citation type="submission" date="2022-01" db="EMBL/GenBank/DDBJ databases">
        <title>Alkalihalobacillus sp. EGI L200015, a novel bacterium isolated from a salt lake sediment.</title>
        <authorList>
            <person name="Gao L."/>
            <person name="Fang B.-Z."/>
            <person name="Li W.-J."/>
        </authorList>
    </citation>
    <scope>NUCLEOTIDE SEQUENCE [LARGE SCALE GENOMIC DNA]</scope>
    <source>
        <strain evidence="1 2">KCTC 12718</strain>
    </source>
</reference>